<feature type="compositionally biased region" description="Low complexity" evidence="1">
    <location>
        <begin position="66"/>
        <end position="77"/>
    </location>
</feature>
<feature type="transmembrane region" description="Helical" evidence="2">
    <location>
        <begin position="107"/>
        <end position="128"/>
    </location>
</feature>
<keyword evidence="2" id="KW-0812">Transmembrane</keyword>
<comment type="caution">
    <text evidence="3">The sequence shown here is derived from an EMBL/GenBank/DDBJ whole genome shotgun (WGS) entry which is preliminary data.</text>
</comment>
<proteinExistence type="predicted"/>
<dbReference type="AlphaFoldDB" id="A0A4Y2ACY0"/>
<feature type="region of interest" description="Disordered" evidence="1">
    <location>
        <begin position="54"/>
        <end position="98"/>
    </location>
</feature>
<evidence type="ECO:0000256" key="1">
    <source>
        <dbReference type="SAM" id="MobiDB-lite"/>
    </source>
</evidence>
<evidence type="ECO:0000313" key="3">
    <source>
        <dbReference type="EMBL" id="GBL76814.1"/>
    </source>
</evidence>
<dbReference type="Proteomes" id="UP000499080">
    <property type="component" value="Unassembled WGS sequence"/>
</dbReference>
<sequence length="133" mass="15246">MPRMPFPWGAMESKHCCSSVTFQNHMIWDVKIIRYPWRPSLFREVPLSFENPLTYRPASSPETGNSFLESAGESESLSPPPPPNPFSGQPTIRSRGTQKRKLADDLFWGRLHFPPIHFLLFFVMVVTIPSSKL</sequence>
<evidence type="ECO:0000256" key="2">
    <source>
        <dbReference type="SAM" id="Phobius"/>
    </source>
</evidence>
<name>A0A4Y2ACY0_ARAVE</name>
<keyword evidence="4" id="KW-1185">Reference proteome</keyword>
<accession>A0A4Y2ACY0</accession>
<keyword evidence="2" id="KW-0472">Membrane</keyword>
<evidence type="ECO:0000313" key="4">
    <source>
        <dbReference type="Proteomes" id="UP000499080"/>
    </source>
</evidence>
<protein>
    <submittedName>
        <fullName evidence="3">Uncharacterized protein</fullName>
    </submittedName>
</protein>
<keyword evidence="2" id="KW-1133">Transmembrane helix</keyword>
<organism evidence="3 4">
    <name type="scientific">Araneus ventricosus</name>
    <name type="common">Orbweaver spider</name>
    <name type="synonym">Epeira ventricosa</name>
    <dbReference type="NCBI Taxonomy" id="182803"/>
    <lineage>
        <taxon>Eukaryota</taxon>
        <taxon>Metazoa</taxon>
        <taxon>Ecdysozoa</taxon>
        <taxon>Arthropoda</taxon>
        <taxon>Chelicerata</taxon>
        <taxon>Arachnida</taxon>
        <taxon>Araneae</taxon>
        <taxon>Araneomorphae</taxon>
        <taxon>Entelegynae</taxon>
        <taxon>Araneoidea</taxon>
        <taxon>Araneidae</taxon>
        <taxon>Araneus</taxon>
    </lineage>
</organism>
<reference evidence="3 4" key="1">
    <citation type="journal article" date="2019" name="Sci. Rep.">
        <title>Orb-weaving spider Araneus ventricosus genome elucidates the spidroin gene catalogue.</title>
        <authorList>
            <person name="Kono N."/>
            <person name="Nakamura H."/>
            <person name="Ohtoshi R."/>
            <person name="Moran D.A.P."/>
            <person name="Shinohara A."/>
            <person name="Yoshida Y."/>
            <person name="Fujiwara M."/>
            <person name="Mori M."/>
            <person name="Tomita M."/>
            <person name="Arakawa K."/>
        </authorList>
    </citation>
    <scope>NUCLEOTIDE SEQUENCE [LARGE SCALE GENOMIC DNA]</scope>
</reference>
<dbReference type="EMBL" id="BGPR01000010">
    <property type="protein sequence ID" value="GBL76814.1"/>
    <property type="molecule type" value="Genomic_DNA"/>
</dbReference>
<gene>
    <name evidence="3" type="ORF">AVEN_53476_1</name>
</gene>